<dbReference type="PROSITE" id="PS50109">
    <property type="entry name" value="HIS_KIN"/>
    <property type="match status" value="1"/>
</dbReference>
<dbReference type="SMART" id="SM00065">
    <property type="entry name" value="GAF"/>
    <property type="match status" value="1"/>
</dbReference>
<dbReference type="eggNOG" id="COG2203">
    <property type="taxonomic scope" value="Bacteria"/>
</dbReference>
<protein>
    <recommendedName>
        <fullName evidence="2">histidine kinase</fullName>
        <ecNumber evidence="2">2.7.13.3</ecNumber>
    </recommendedName>
</protein>
<proteinExistence type="predicted"/>
<dbReference type="Pfam" id="PF00512">
    <property type="entry name" value="HisKA"/>
    <property type="match status" value="1"/>
</dbReference>
<reference evidence="5 6" key="1">
    <citation type="submission" date="2012-06" db="EMBL/GenBank/DDBJ databases">
        <title>Finished chromosome of genome of Microcoleus sp. PCC 7113.</title>
        <authorList>
            <consortium name="US DOE Joint Genome Institute"/>
            <person name="Gugger M."/>
            <person name="Coursin T."/>
            <person name="Rippka R."/>
            <person name="Tandeau De Marsac N."/>
            <person name="Huntemann M."/>
            <person name="Wei C.-L."/>
            <person name="Han J."/>
            <person name="Detter J.C."/>
            <person name="Han C."/>
            <person name="Tapia R."/>
            <person name="Chen A."/>
            <person name="Kyrpides N."/>
            <person name="Mavromatis K."/>
            <person name="Markowitz V."/>
            <person name="Szeto E."/>
            <person name="Ivanova N."/>
            <person name="Pagani I."/>
            <person name="Pati A."/>
            <person name="Goodwin L."/>
            <person name="Nordberg H.P."/>
            <person name="Cantor M.N."/>
            <person name="Hua S.X."/>
            <person name="Woyke T."/>
            <person name="Kerfeld C.A."/>
        </authorList>
    </citation>
    <scope>NUCLEOTIDE SEQUENCE [LARGE SCALE GENOMIC DNA]</scope>
    <source>
        <strain evidence="5 6">PCC 7113</strain>
    </source>
</reference>
<dbReference type="eggNOG" id="COG0642">
    <property type="taxonomic scope" value="Bacteria"/>
</dbReference>
<dbReference type="PANTHER" id="PTHR43102:SF2">
    <property type="entry name" value="GAF DOMAIN-CONTAINING PROTEIN"/>
    <property type="match status" value="1"/>
</dbReference>
<dbReference type="GO" id="GO:0000155">
    <property type="term" value="F:phosphorelay sensor kinase activity"/>
    <property type="evidence" value="ECO:0007669"/>
    <property type="project" value="InterPro"/>
</dbReference>
<feature type="domain" description="Histidine kinase" evidence="4">
    <location>
        <begin position="240"/>
        <end position="514"/>
    </location>
</feature>
<evidence type="ECO:0000256" key="3">
    <source>
        <dbReference type="ARBA" id="ARBA00022777"/>
    </source>
</evidence>
<organism evidence="5 6">
    <name type="scientific">Allocoleopsis franciscana PCC 7113</name>
    <dbReference type="NCBI Taxonomy" id="1173027"/>
    <lineage>
        <taxon>Bacteria</taxon>
        <taxon>Bacillati</taxon>
        <taxon>Cyanobacteriota</taxon>
        <taxon>Cyanophyceae</taxon>
        <taxon>Coleofasciculales</taxon>
        <taxon>Coleofasciculaceae</taxon>
        <taxon>Allocoleopsis</taxon>
        <taxon>Allocoleopsis franciscana</taxon>
    </lineage>
</organism>
<dbReference type="Gene3D" id="3.30.450.40">
    <property type="match status" value="1"/>
</dbReference>
<dbReference type="Proteomes" id="UP000010471">
    <property type="component" value="Chromosome"/>
</dbReference>
<dbReference type="Pfam" id="PF01590">
    <property type="entry name" value="GAF"/>
    <property type="match status" value="1"/>
</dbReference>
<dbReference type="EMBL" id="CP003630">
    <property type="protein sequence ID" value="AFZ20540.1"/>
    <property type="molecule type" value="Genomic_DNA"/>
</dbReference>
<dbReference type="PANTHER" id="PTHR43102">
    <property type="entry name" value="SLR1143 PROTEIN"/>
    <property type="match status" value="1"/>
</dbReference>
<dbReference type="EC" id="2.7.13.3" evidence="2"/>
<dbReference type="CDD" id="cd00082">
    <property type="entry name" value="HisKA"/>
    <property type="match status" value="1"/>
</dbReference>
<sequence length="520" mass="57024">MTNPEPRIFCRLDGLTPAAREQKRLTALIELGLLETETVTVFEEAAQTAARLIDAPIGILGVMGQNDLHIKAAVGLSRVGLMNQLAKSRLLPRSESFCTYVVDSHQVLAIYDTAIHPIFASSLLVGHYGIRAYLGAPLLTADGLCLGTLAVMDWEPRSFSAKEIELLAITARWSLSEFERNRFLQQEYSSSIQKIPLSSTISQYRGGWGGESTTDRQDVSQDFSAGLNSGNSIKLQLLAQLTQELRTPLTSVMGMASVLTRQVYGPLTSKQKEYLEIIHRSGQQLISLVDEIVDLKILDDGSEQLQLTSVDIEMLCQQAINSLLEIAQRQQLEIRLSVEPGNRIGLLDKDKVRQILYYLIYSVIQSAEAGSEVRLHASRKTDTINMAVWVSHPWLGDGLPQFGEGVVESYLPSSAIAAVSTALETSPDNSEMESSELIAMCYLSPTAPVLSSALLPVPLSLNSKPNKTPEKPESRESLGLLLSSHLAELHGGEISVQGSTEAGYRYVVTLPLFESEKERL</sequence>
<evidence type="ECO:0000313" key="5">
    <source>
        <dbReference type="EMBL" id="AFZ20540.1"/>
    </source>
</evidence>
<dbReference type="SMART" id="SM00388">
    <property type="entry name" value="HisKA"/>
    <property type="match status" value="1"/>
</dbReference>
<dbReference type="RefSeq" id="WP_015184675.1">
    <property type="nucleotide sequence ID" value="NC_019738.1"/>
</dbReference>
<dbReference type="AlphaFoldDB" id="K9WJF9"/>
<evidence type="ECO:0000313" key="6">
    <source>
        <dbReference type="Proteomes" id="UP000010471"/>
    </source>
</evidence>
<dbReference type="InterPro" id="IPR036097">
    <property type="entry name" value="HisK_dim/P_sf"/>
</dbReference>
<dbReference type="InterPro" id="IPR029016">
    <property type="entry name" value="GAF-like_dom_sf"/>
</dbReference>
<dbReference type="InterPro" id="IPR036890">
    <property type="entry name" value="HATPase_C_sf"/>
</dbReference>
<dbReference type="SUPFAM" id="SSF47384">
    <property type="entry name" value="Homodimeric domain of signal transducing histidine kinase"/>
    <property type="match status" value="1"/>
</dbReference>
<dbReference type="InterPro" id="IPR005467">
    <property type="entry name" value="His_kinase_dom"/>
</dbReference>
<keyword evidence="3 5" id="KW-0418">Kinase</keyword>
<dbReference type="InterPro" id="IPR003018">
    <property type="entry name" value="GAF"/>
</dbReference>
<keyword evidence="6" id="KW-1185">Reference proteome</keyword>
<keyword evidence="3 5" id="KW-0808">Transferase</keyword>
<dbReference type="InterPro" id="IPR003661">
    <property type="entry name" value="HisK_dim/P_dom"/>
</dbReference>
<dbReference type="SUPFAM" id="SSF55874">
    <property type="entry name" value="ATPase domain of HSP90 chaperone/DNA topoisomerase II/histidine kinase"/>
    <property type="match status" value="2"/>
</dbReference>
<name>K9WJF9_9CYAN</name>
<evidence type="ECO:0000256" key="1">
    <source>
        <dbReference type="ARBA" id="ARBA00000085"/>
    </source>
</evidence>
<dbReference type="OrthoDB" id="475234at2"/>
<dbReference type="HOGENOM" id="CLU_570893_0_0_3"/>
<evidence type="ECO:0000259" key="4">
    <source>
        <dbReference type="PROSITE" id="PS50109"/>
    </source>
</evidence>
<gene>
    <name evidence="5" type="ORF">Mic7113_4874</name>
</gene>
<accession>K9WJF9</accession>
<dbReference type="Gene3D" id="1.10.287.130">
    <property type="match status" value="1"/>
</dbReference>
<dbReference type="KEGG" id="mic:Mic7113_4874"/>
<dbReference type="Gene3D" id="3.30.565.10">
    <property type="entry name" value="Histidine kinase-like ATPase, C-terminal domain"/>
    <property type="match status" value="1"/>
</dbReference>
<dbReference type="SUPFAM" id="SSF55781">
    <property type="entry name" value="GAF domain-like"/>
    <property type="match status" value="1"/>
</dbReference>
<comment type="catalytic activity">
    <reaction evidence="1">
        <text>ATP + protein L-histidine = ADP + protein N-phospho-L-histidine.</text>
        <dbReference type="EC" id="2.7.13.3"/>
    </reaction>
</comment>
<dbReference type="STRING" id="1173027.Mic7113_4874"/>
<evidence type="ECO:0000256" key="2">
    <source>
        <dbReference type="ARBA" id="ARBA00012438"/>
    </source>
</evidence>
<dbReference type="PATRIC" id="fig|1173027.3.peg.5404"/>